<reference evidence="1" key="1">
    <citation type="submission" date="2023-04" db="EMBL/GenBank/DDBJ databases">
        <title>Draft Genome sequencing of Naganishia species isolated from polar environments using Oxford Nanopore Technology.</title>
        <authorList>
            <person name="Leo P."/>
            <person name="Venkateswaran K."/>
        </authorList>
    </citation>
    <scope>NUCLEOTIDE SEQUENCE</scope>
    <source>
        <strain evidence="1">DBVPG 5303</strain>
    </source>
</reference>
<accession>A0ACC2X6J8</accession>
<organism evidence="1 2">
    <name type="scientific">Naganishia onofrii</name>
    <dbReference type="NCBI Taxonomy" id="1851511"/>
    <lineage>
        <taxon>Eukaryota</taxon>
        <taxon>Fungi</taxon>
        <taxon>Dikarya</taxon>
        <taxon>Basidiomycota</taxon>
        <taxon>Agaricomycotina</taxon>
        <taxon>Tremellomycetes</taxon>
        <taxon>Filobasidiales</taxon>
        <taxon>Filobasidiaceae</taxon>
        <taxon>Naganishia</taxon>
    </lineage>
</organism>
<name>A0ACC2X6J8_9TREE</name>
<gene>
    <name evidence="1" type="ORF">QFC24_005757</name>
</gene>
<keyword evidence="2" id="KW-1185">Reference proteome</keyword>
<proteinExistence type="predicted"/>
<sequence length="420" mass="46109">MLKYLLATASADRVVEHAAQALVPLIDASEEADLVPYLGEMVHALVGLLQNRPLYVQQQALRTLASLALTANRAFRPFYNQLMPELLNMLSTPVDKDRRMLKAVGIECAAFIGTAAGKQVFKRDAARLAGIMADIQQSIADDDDPQSGYLTSTWSFIADTLGDEFEPWMPLVMGKMLTGARQAVQVKAYQDGSEEVASGWEVIDDQYLLNTSALEDRLTHVQQLDQICVHLSSRLMQGYLDDVAACCVENLQFKLDESVREAAAGFIPTLTKHAKAVQRPDVLETVLSVLPDVILREETMSVLSTLYDKLHESIEVLGPPLSLPPAFIQRLTQATHFHLSAIGEQRVARKEMMEAAMGGGGADDGPVEESELEYERGKEEEEDEVMDSMGRVLYTIDSGHTLLFTIGGLKELGLDDAGAL</sequence>
<dbReference type="EMBL" id="JASBWV010000025">
    <property type="protein sequence ID" value="KAJ9119286.1"/>
    <property type="molecule type" value="Genomic_DNA"/>
</dbReference>
<protein>
    <submittedName>
        <fullName evidence="1">Uncharacterized protein</fullName>
    </submittedName>
</protein>
<evidence type="ECO:0000313" key="2">
    <source>
        <dbReference type="Proteomes" id="UP001234202"/>
    </source>
</evidence>
<comment type="caution">
    <text evidence="1">The sequence shown here is derived from an EMBL/GenBank/DDBJ whole genome shotgun (WGS) entry which is preliminary data.</text>
</comment>
<dbReference type="Proteomes" id="UP001234202">
    <property type="component" value="Unassembled WGS sequence"/>
</dbReference>
<evidence type="ECO:0000313" key="1">
    <source>
        <dbReference type="EMBL" id="KAJ9119286.1"/>
    </source>
</evidence>